<protein>
    <submittedName>
        <fullName evidence="3">Uncharacterized protein</fullName>
    </submittedName>
</protein>
<feature type="transmembrane region" description="Helical" evidence="2">
    <location>
        <begin position="306"/>
        <end position="327"/>
    </location>
</feature>
<reference evidence="3 4" key="1">
    <citation type="journal article" date="2019" name="Nat. Ecol. Evol.">
        <title>Megaphylogeny resolves global patterns of mushroom evolution.</title>
        <authorList>
            <person name="Varga T."/>
            <person name="Krizsan K."/>
            <person name="Foldi C."/>
            <person name="Dima B."/>
            <person name="Sanchez-Garcia M."/>
            <person name="Sanchez-Ramirez S."/>
            <person name="Szollosi G.J."/>
            <person name="Szarkandi J.G."/>
            <person name="Papp V."/>
            <person name="Albert L."/>
            <person name="Andreopoulos W."/>
            <person name="Angelini C."/>
            <person name="Antonin V."/>
            <person name="Barry K.W."/>
            <person name="Bougher N.L."/>
            <person name="Buchanan P."/>
            <person name="Buyck B."/>
            <person name="Bense V."/>
            <person name="Catcheside P."/>
            <person name="Chovatia M."/>
            <person name="Cooper J."/>
            <person name="Damon W."/>
            <person name="Desjardin D."/>
            <person name="Finy P."/>
            <person name="Geml J."/>
            <person name="Haridas S."/>
            <person name="Hughes K."/>
            <person name="Justo A."/>
            <person name="Karasinski D."/>
            <person name="Kautmanova I."/>
            <person name="Kiss B."/>
            <person name="Kocsube S."/>
            <person name="Kotiranta H."/>
            <person name="LaButti K.M."/>
            <person name="Lechner B.E."/>
            <person name="Liimatainen K."/>
            <person name="Lipzen A."/>
            <person name="Lukacs Z."/>
            <person name="Mihaltcheva S."/>
            <person name="Morgado L.N."/>
            <person name="Niskanen T."/>
            <person name="Noordeloos M.E."/>
            <person name="Ohm R.A."/>
            <person name="Ortiz-Santana B."/>
            <person name="Ovrebo C."/>
            <person name="Racz N."/>
            <person name="Riley R."/>
            <person name="Savchenko A."/>
            <person name="Shiryaev A."/>
            <person name="Soop K."/>
            <person name="Spirin V."/>
            <person name="Szebenyi C."/>
            <person name="Tomsovsky M."/>
            <person name="Tulloss R.E."/>
            <person name="Uehling J."/>
            <person name="Grigoriev I.V."/>
            <person name="Vagvolgyi C."/>
            <person name="Papp T."/>
            <person name="Martin F.M."/>
            <person name="Miettinen O."/>
            <person name="Hibbett D.S."/>
            <person name="Nagy L.G."/>
        </authorList>
    </citation>
    <scope>NUCLEOTIDE SEQUENCE [LARGE SCALE GENOMIC DNA]</scope>
    <source>
        <strain evidence="3 4">CBS 962.96</strain>
    </source>
</reference>
<evidence type="ECO:0000313" key="3">
    <source>
        <dbReference type="EMBL" id="THU87577.1"/>
    </source>
</evidence>
<name>A0A4S8LF14_DENBC</name>
<evidence type="ECO:0000256" key="2">
    <source>
        <dbReference type="SAM" id="Phobius"/>
    </source>
</evidence>
<feature type="transmembrane region" description="Helical" evidence="2">
    <location>
        <begin position="77"/>
        <end position="99"/>
    </location>
</feature>
<dbReference type="AlphaFoldDB" id="A0A4S8LF14"/>
<proteinExistence type="predicted"/>
<evidence type="ECO:0000256" key="1">
    <source>
        <dbReference type="SAM" id="MobiDB-lite"/>
    </source>
</evidence>
<evidence type="ECO:0000313" key="4">
    <source>
        <dbReference type="Proteomes" id="UP000297245"/>
    </source>
</evidence>
<gene>
    <name evidence="3" type="ORF">K435DRAFT_969833</name>
</gene>
<dbReference type="Proteomes" id="UP000297245">
    <property type="component" value="Unassembled WGS sequence"/>
</dbReference>
<dbReference type="EMBL" id="ML179444">
    <property type="protein sequence ID" value="THU87577.1"/>
    <property type="molecule type" value="Genomic_DNA"/>
</dbReference>
<keyword evidence="2" id="KW-0472">Membrane</keyword>
<accession>A0A4S8LF14</accession>
<sequence>MTRQSNIQSLRDVWSALYWTIQRPDRRKRWEDVGGQINALTAEATIATFLAGVQGTILSLSVNSSVTSTGLTAAKALSFMGILLDVISAFLALLSSTLLQSKISEVQRLLDGIDHMSLEGLNNLQDEIINSDPQDPLRKFFVNTPLWESLKFEVLKRIMSRLDVLKRQNLASGGLDVAAGAGIISSTVPIHPSSSVPESRTRQTSRSAQNINTTRSHSASRDITSIIDRDLRQVRTQMEQIDSRVEGLLLHLRGLIPDVPQIQQACQRIENIGSVGDAGGTAILCGGLAFGTSAVCFSVSTQPFEVWVPTVVACSCVIVLPGANVLLKYFNFRLPSVFDTI</sequence>
<dbReference type="OrthoDB" id="3269455at2759"/>
<feature type="transmembrane region" description="Helical" evidence="2">
    <location>
        <begin position="278"/>
        <end position="300"/>
    </location>
</feature>
<keyword evidence="4" id="KW-1185">Reference proteome</keyword>
<feature type="region of interest" description="Disordered" evidence="1">
    <location>
        <begin position="189"/>
        <end position="220"/>
    </location>
</feature>
<organism evidence="3 4">
    <name type="scientific">Dendrothele bispora (strain CBS 962.96)</name>
    <dbReference type="NCBI Taxonomy" id="1314807"/>
    <lineage>
        <taxon>Eukaryota</taxon>
        <taxon>Fungi</taxon>
        <taxon>Dikarya</taxon>
        <taxon>Basidiomycota</taxon>
        <taxon>Agaricomycotina</taxon>
        <taxon>Agaricomycetes</taxon>
        <taxon>Agaricomycetidae</taxon>
        <taxon>Agaricales</taxon>
        <taxon>Agaricales incertae sedis</taxon>
        <taxon>Dendrothele</taxon>
    </lineage>
</organism>
<feature type="transmembrane region" description="Helical" evidence="2">
    <location>
        <begin position="37"/>
        <end position="57"/>
    </location>
</feature>
<keyword evidence="2" id="KW-0812">Transmembrane</keyword>
<keyword evidence="2" id="KW-1133">Transmembrane helix</keyword>